<reference evidence="1 2" key="1">
    <citation type="submission" date="2017-05" db="EMBL/GenBank/DDBJ databases">
        <authorList>
            <person name="Varghese N."/>
            <person name="Submissions S."/>
        </authorList>
    </citation>
    <scope>NUCLEOTIDE SEQUENCE [LARGE SCALE GENOMIC DNA]</scope>
    <source>
        <strain evidence="1 2">DSM 100094</strain>
    </source>
</reference>
<gene>
    <name evidence="1" type="ORF">SAMN06265221_102236</name>
</gene>
<dbReference type="AlphaFoldDB" id="A0A521BD66"/>
<evidence type="ECO:0000313" key="1">
    <source>
        <dbReference type="EMBL" id="SMO45012.1"/>
    </source>
</evidence>
<evidence type="ECO:0000313" key="2">
    <source>
        <dbReference type="Proteomes" id="UP000319014"/>
    </source>
</evidence>
<name>A0A521BD66_9RHOB</name>
<protein>
    <submittedName>
        <fullName evidence="1">Uncharacterized protein</fullName>
    </submittedName>
</protein>
<keyword evidence="2" id="KW-1185">Reference proteome</keyword>
<dbReference type="EMBL" id="FXTK01000002">
    <property type="protein sequence ID" value="SMO45012.1"/>
    <property type="molecule type" value="Genomic_DNA"/>
</dbReference>
<sequence>MATTTKLQIRAKSLFPSAFVIDPQLAAEDGSPDRFIDGGHGEIFDIDGIDGRVMRRDCKGRKVITRILCQNKSQPLSPRPTRISPGPGDMSFCFLIGSR</sequence>
<proteinExistence type="predicted"/>
<organism evidence="1 2">
    <name type="scientific">Paracoccus laeviglucosivorans</name>
    <dbReference type="NCBI Taxonomy" id="1197861"/>
    <lineage>
        <taxon>Bacteria</taxon>
        <taxon>Pseudomonadati</taxon>
        <taxon>Pseudomonadota</taxon>
        <taxon>Alphaproteobacteria</taxon>
        <taxon>Rhodobacterales</taxon>
        <taxon>Paracoccaceae</taxon>
        <taxon>Paracoccus</taxon>
    </lineage>
</organism>
<dbReference type="Proteomes" id="UP000319014">
    <property type="component" value="Unassembled WGS sequence"/>
</dbReference>
<accession>A0A521BD66</accession>
<dbReference type="RefSeq" id="WP_185958579.1">
    <property type="nucleotide sequence ID" value="NZ_FXTK01000002.1"/>
</dbReference>